<comment type="caution">
    <text evidence="2">The sequence shown here is derived from an EMBL/GenBank/DDBJ whole genome shotgun (WGS) entry which is preliminary data.</text>
</comment>
<evidence type="ECO:0000313" key="3">
    <source>
        <dbReference type="Proteomes" id="UP000481109"/>
    </source>
</evidence>
<proteinExistence type="predicted"/>
<feature type="region of interest" description="Disordered" evidence="1">
    <location>
        <begin position="204"/>
        <end position="234"/>
    </location>
</feature>
<protein>
    <submittedName>
        <fullName evidence="2">Uncharacterized protein</fullName>
    </submittedName>
</protein>
<dbReference type="AlphaFoldDB" id="A0A6G4XGL1"/>
<keyword evidence="3" id="KW-1185">Reference proteome</keyword>
<sequence length="673" mass="71218">MDVSIGRLHLRARVLGATGMSGRGAVLDQFTGAAARELMHTVLSAAFAGDEVVLIRELACRATVRADAAAGPDILVRSLVASAARLLRDHPYDDDRVVRFPDEAAFVAAYIHNCFDGQPYRWYFDAFRPFLRRDGSPDWSALLTAHRVSRWPILVAVRASGDLETLLGALGDDCVRELLGSGREMADDGWPALSATAAEIVRKAGGPSAGRPLPPEGPAVAPATVPPPDWRDPASLGSAVASVVSGLLAASESQVGDTPGPDDERAAAVAEVARRYDWFDHEAFCRALPTGESAAPLSPRSRQILADLSEAIDDPLLALDPARPASAANLVRLLAALVHRAPRWSDDELARALTARVLDGWEREEPGAPRTLVGPTRTLRAARTHDADTGEAYPPNGQGSWGPRAALPGGPAAVVQRLATRFPTVPVLHGQSASQTAAGLLLLRSLLDLGFGRRLLDLTGPGGEALLGALLQRWTGVRPAADPLLEILQPASCVPGVEDIALLATRRLLGQRLAMPPFRAVTVPYAADRLATVVVDAAGRVLPLAPDRFGELGHQLAPDAEDSGPRTAVAEALAVIDCGPPYDLALDLLAVACVHGWARWLPGFATASVPFLLRTVVRRPARVAIDEATITAHLPTRPHDIVLDLAGYLAPVEPVPELGGRRVHFVTGEGHAA</sequence>
<dbReference type="RefSeq" id="WP_165331478.1">
    <property type="nucleotide sequence ID" value="NZ_JAAKZW010000024.1"/>
</dbReference>
<name>A0A6G4XGL1_9ACTN</name>
<accession>A0A6G4XGL1</accession>
<evidence type="ECO:0000313" key="2">
    <source>
        <dbReference type="EMBL" id="NGO75967.1"/>
    </source>
</evidence>
<organism evidence="2 3">
    <name type="scientific">Streptomyces mesophilus</name>
    <dbReference type="NCBI Taxonomy" id="1775132"/>
    <lineage>
        <taxon>Bacteria</taxon>
        <taxon>Bacillati</taxon>
        <taxon>Actinomycetota</taxon>
        <taxon>Actinomycetes</taxon>
        <taxon>Kitasatosporales</taxon>
        <taxon>Streptomycetaceae</taxon>
        <taxon>Streptomyces</taxon>
    </lineage>
</organism>
<dbReference type="EMBL" id="JAAKZW010000024">
    <property type="protein sequence ID" value="NGO75967.1"/>
    <property type="molecule type" value="Genomic_DNA"/>
</dbReference>
<dbReference type="Proteomes" id="UP000481109">
    <property type="component" value="Unassembled WGS sequence"/>
</dbReference>
<evidence type="ECO:0000256" key="1">
    <source>
        <dbReference type="SAM" id="MobiDB-lite"/>
    </source>
</evidence>
<gene>
    <name evidence="2" type="ORF">G6045_09815</name>
</gene>
<reference evidence="2 3" key="1">
    <citation type="submission" date="2020-02" db="EMBL/GenBank/DDBJ databases">
        <title>Whole-genome analyses of novel actinobacteria.</title>
        <authorList>
            <person name="Sahin N."/>
            <person name="Tokatli A."/>
        </authorList>
    </citation>
    <scope>NUCLEOTIDE SEQUENCE [LARGE SCALE GENOMIC DNA]</scope>
    <source>
        <strain evidence="2 3">YC504</strain>
    </source>
</reference>